<sequence length="260" mass="27700">MTPTFQMRRPSFRAAQPLARGLSNRARSKPCCQRTATVGNPEAAQSGRQGPKSPSPPWRFRLSFGSPGGDEPCGLLKGLTQVCEGGPRPAGSVGTLLVGWVESVMQQVDWSRFPGCRKRRPVEGLPTALLGLVLFGLRWGLATGLLGGDQTGPRPRSRSGLPCAGLLPWEQTGGRTGENSFTFWPRAEESHPSHQRLTGPSARGGLWPSICGVAGLAARRPGSYIWKTCVSCPADTCWETLSDRPATAGSPVPPLFASSL</sequence>
<dbReference type="AlphaFoldDB" id="A0A834B8P7"/>
<proteinExistence type="predicted"/>
<evidence type="ECO:0000313" key="2">
    <source>
        <dbReference type="EMBL" id="KAF6125567.1"/>
    </source>
</evidence>
<reference evidence="2 3" key="1">
    <citation type="journal article" date="2020" name="Nature">
        <title>Six reference-quality genomes reveal evolution of bat adaptations.</title>
        <authorList>
            <person name="Jebb D."/>
            <person name="Huang Z."/>
            <person name="Pippel M."/>
            <person name="Hughes G.M."/>
            <person name="Lavrichenko K."/>
            <person name="Devanna P."/>
            <person name="Winkler S."/>
            <person name="Jermiin L.S."/>
            <person name="Skirmuntt E.C."/>
            <person name="Katzourakis A."/>
            <person name="Burkitt-Gray L."/>
            <person name="Ray D.A."/>
            <person name="Sullivan K.A.M."/>
            <person name="Roscito J.G."/>
            <person name="Kirilenko B.M."/>
            <person name="Davalos L.M."/>
            <person name="Corthals A.P."/>
            <person name="Power M.L."/>
            <person name="Jones G."/>
            <person name="Ransome R.D."/>
            <person name="Dechmann D.K.N."/>
            <person name="Locatelli A.G."/>
            <person name="Puechmaille S.J."/>
            <person name="Fedrigo O."/>
            <person name="Jarvis E.D."/>
            <person name="Hiller M."/>
            <person name="Vernes S.C."/>
            <person name="Myers E.W."/>
            <person name="Teeling E.C."/>
        </authorList>
    </citation>
    <scope>NUCLEOTIDE SEQUENCE [LARGE SCALE GENOMIC DNA]</scope>
    <source>
        <strain evidence="2">Bat1K_MPI-CBG_1</strain>
    </source>
</reference>
<feature type="region of interest" description="Disordered" evidence="1">
    <location>
        <begin position="1"/>
        <end position="57"/>
    </location>
</feature>
<comment type="caution">
    <text evidence="2">The sequence shown here is derived from an EMBL/GenBank/DDBJ whole genome shotgun (WGS) entry which is preliminary data.</text>
</comment>
<evidence type="ECO:0000313" key="3">
    <source>
        <dbReference type="Proteomes" id="UP000664940"/>
    </source>
</evidence>
<name>A0A834B8P7_9CHIR</name>
<accession>A0A834B8P7</accession>
<protein>
    <submittedName>
        <fullName evidence="2">Uncharacterized protein</fullName>
    </submittedName>
</protein>
<evidence type="ECO:0000256" key="1">
    <source>
        <dbReference type="SAM" id="MobiDB-lite"/>
    </source>
</evidence>
<dbReference type="EMBL" id="JABVXQ010000002">
    <property type="protein sequence ID" value="KAF6125567.1"/>
    <property type="molecule type" value="Genomic_DNA"/>
</dbReference>
<gene>
    <name evidence="2" type="ORF">HJG60_009980</name>
</gene>
<dbReference type="Proteomes" id="UP000664940">
    <property type="component" value="Unassembled WGS sequence"/>
</dbReference>
<organism evidence="2 3">
    <name type="scientific">Phyllostomus discolor</name>
    <name type="common">pale spear-nosed bat</name>
    <dbReference type="NCBI Taxonomy" id="89673"/>
    <lineage>
        <taxon>Eukaryota</taxon>
        <taxon>Metazoa</taxon>
        <taxon>Chordata</taxon>
        <taxon>Craniata</taxon>
        <taxon>Vertebrata</taxon>
        <taxon>Euteleostomi</taxon>
        <taxon>Mammalia</taxon>
        <taxon>Eutheria</taxon>
        <taxon>Laurasiatheria</taxon>
        <taxon>Chiroptera</taxon>
        <taxon>Yangochiroptera</taxon>
        <taxon>Phyllostomidae</taxon>
        <taxon>Phyllostominae</taxon>
        <taxon>Phyllostomus</taxon>
    </lineage>
</organism>